<evidence type="ECO:0000256" key="1">
    <source>
        <dbReference type="PROSITE-ProRule" id="PRU00502"/>
    </source>
</evidence>
<dbReference type="EMBL" id="JBBNAE010000008">
    <property type="protein sequence ID" value="KAK9102101.1"/>
    <property type="molecule type" value="Genomic_DNA"/>
</dbReference>
<keyword evidence="1" id="KW-0479">Metal-binding</keyword>
<dbReference type="GO" id="GO:0061630">
    <property type="term" value="F:ubiquitin protein ligase activity"/>
    <property type="evidence" value="ECO:0007669"/>
    <property type="project" value="TreeGrafter"/>
</dbReference>
<evidence type="ECO:0000256" key="3">
    <source>
        <dbReference type="SAM" id="MobiDB-lite"/>
    </source>
</evidence>
<feature type="compositionally biased region" description="Polar residues" evidence="3">
    <location>
        <begin position="321"/>
        <end position="353"/>
    </location>
</feature>
<evidence type="ECO:0000313" key="7">
    <source>
        <dbReference type="Proteomes" id="UP001417504"/>
    </source>
</evidence>
<feature type="region of interest" description="Disordered" evidence="3">
    <location>
        <begin position="1"/>
        <end position="53"/>
    </location>
</feature>
<dbReference type="GO" id="GO:0005737">
    <property type="term" value="C:cytoplasm"/>
    <property type="evidence" value="ECO:0007669"/>
    <property type="project" value="TreeGrafter"/>
</dbReference>
<reference evidence="6 7" key="1">
    <citation type="submission" date="2024-01" db="EMBL/GenBank/DDBJ databases">
        <title>Genome assemblies of Stephania.</title>
        <authorList>
            <person name="Yang L."/>
        </authorList>
    </citation>
    <scope>NUCLEOTIDE SEQUENCE [LARGE SCALE GENOMIC DNA]</scope>
    <source>
        <strain evidence="6">QJT</strain>
        <tissue evidence="6">Leaf</tissue>
    </source>
</reference>
<evidence type="ECO:0000256" key="4">
    <source>
        <dbReference type="SAM" id="Phobius"/>
    </source>
</evidence>
<dbReference type="PANTHER" id="PTHR24007:SF7">
    <property type="entry name" value="BRCA1-ASSOCIATED PROTEIN"/>
    <property type="match status" value="1"/>
</dbReference>
<evidence type="ECO:0000259" key="5">
    <source>
        <dbReference type="PROSITE" id="PS50271"/>
    </source>
</evidence>
<dbReference type="PANTHER" id="PTHR24007">
    <property type="entry name" value="BRCA1-ASSOCIATED PROTEIN"/>
    <property type="match status" value="1"/>
</dbReference>
<gene>
    <name evidence="6" type="ORF">Sjap_019355</name>
</gene>
<feature type="coiled-coil region" evidence="2">
    <location>
        <begin position="253"/>
        <end position="287"/>
    </location>
</feature>
<protein>
    <recommendedName>
        <fullName evidence="5">UBP-type domain-containing protein</fullName>
    </recommendedName>
</protein>
<feature type="transmembrane region" description="Helical" evidence="4">
    <location>
        <begin position="100"/>
        <end position="125"/>
    </location>
</feature>
<sequence length="365" mass="40711">MDPGDPSSHGGTQALRFSSGNPRIEETSGLMHLHPNPNPNPNPNNSDVSTTAPDIPAGRKPLVCVLGVPNSMTYADFCNFRGSFIQHIKEMRIKDWIKTWVVFSLPSATILSIALVFRSGLILLARSADIVSNSLKNLHVLFAELLKISVSLNKESHAIGHWKETHHCYSLELETQRVWDYVKDNYVHQRILSKTDGKPVVPIVSMIVSEYNELLASQLESQKIYFESVLQDMNAETDKMVSEMVDKTDCSKLQKLQAKLNKSGRINENLLENKKLWEEKILEMEESNYELAEKKCFTIEGSQNTEVGGTVSKGKGRRWTNSHSHSQLGTVSVQRNDGATSSVPAESSAACSTKKSGKSNNRRKK</sequence>
<dbReference type="InterPro" id="IPR013083">
    <property type="entry name" value="Znf_RING/FYVE/PHD"/>
</dbReference>
<dbReference type="InterPro" id="IPR001607">
    <property type="entry name" value="Znf_UBP"/>
</dbReference>
<dbReference type="GO" id="GO:0008270">
    <property type="term" value="F:zinc ion binding"/>
    <property type="evidence" value="ECO:0007669"/>
    <property type="project" value="UniProtKB-KW"/>
</dbReference>
<keyword evidence="1" id="KW-0863">Zinc-finger</keyword>
<comment type="caution">
    <text evidence="6">The sequence shown here is derived from an EMBL/GenBank/DDBJ whole genome shotgun (WGS) entry which is preliminary data.</text>
</comment>
<dbReference type="GO" id="GO:0007265">
    <property type="term" value="P:Ras protein signal transduction"/>
    <property type="evidence" value="ECO:0007669"/>
    <property type="project" value="TreeGrafter"/>
</dbReference>
<dbReference type="AlphaFoldDB" id="A0AAP0EZX4"/>
<keyword evidence="4" id="KW-1133">Transmembrane helix</keyword>
<name>A0AAP0EZX4_9MAGN</name>
<dbReference type="SUPFAM" id="SSF57850">
    <property type="entry name" value="RING/U-box"/>
    <property type="match status" value="1"/>
</dbReference>
<evidence type="ECO:0000256" key="2">
    <source>
        <dbReference type="SAM" id="Coils"/>
    </source>
</evidence>
<dbReference type="GO" id="GO:0016567">
    <property type="term" value="P:protein ubiquitination"/>
    <property type="evidence" value="ECO:0007669"/>
    <property type="project" value="TreeGrafter"/>
</dbReference>
<organism evidence="6 7">
    <name type="scientific">Stephania japonica</name>
    <dbReference type="NCBI Taxonomy" id="461633"/>
    <lineage>
        <taxon>Eukaryota</taxon>
        <taxon>Viridiplantae</taxon>
        <taxon>Streptophyta</taxon>
        <taxon>Embryophyta</taxon>
        <taxon>Tracheophyta</taxon>
        <taxon>Spermatophyta</taxon>
        <taxon>Magnoliopsida</taxon>
        <taxon>Ranunculales</taxon>
        <taxon>Menispermaceae</taxon>
        <taxon>Menispermoideae</taxon>
        <taxon>Cissampelideae</taxon>
        <taxon>Stephania</taxon>
    </lineage>
</organism>
<feature type="compositionally biased region" description="Basic residues" evidence="3">
    <location>
        <begin position="355"/>
        <end position="365"/>
    </location>
</feature>
<accession>A0AAP0EZX4</accession>
<evidence type="ECO:0000313" key="6">
    <source>
        <dbReference type="EMBL" id="KAK9102101.1"/>
    </source>
</evidence>
<dbReference type="Gene3D" id="3.30.40.10">
    <property type="entry name" value="Zinc/RING finger domain, C3HC4 (zinc finger)"/>
    <property type="match status" value="1"/>
</dbReference>
<keyword evidence="4" id="KW-0472">Membrane</keyword>
<keyword evidence="1" id="KW-0862">Zinc</keyword>
<dbReference type="InterPro" id="IPR011422">
    <property type="entry name" value="BRAP2/ETP1_RRM"/>
</dbReference>
<feature type="compositionally biased region" description="Polar residues" evidence="3">
    <location>
        <begin position="9"/>
        <end position="21"/>
    </location>
</feature>
<keyword evidence="7" id="KW-1185">Reference proteome</keyword>
<proteinExistence type="predicted"/>
<feature type="domain" description="UBP-type" evidence="5">
    <location>
        <begin position="106"/>
        <end position="206"/>
    </location>
</feature>
<keyword evidence="4" id="KW-0812">Transmembrane</keyword>
<dbReference type="Pfam" id="PF07576">
    <property type="entry name" value="BRAP2"/>
    <property type="match status" value="1"/>
</dbReference>
<dbReference type="PROSITE" id="PS50271">
    <property type="entry name" value="ZF_UBP"/>
    <property type="match status" value="1"/>
</dbReference>
<dbReference type="Proteomes" id="UP001417504">
    <property type="component" value="Unassembled WGS sequence"/>
</dbReference>
<keyword evidence="2" id="KW-0175">Coiled coil</keyword>
<dbReference type="Pfam" id="PF02148">
    <property type="entry name" value="zf-UBP"/>
    <property type="match status" value="1"/>
</dbReference>
<feature type="region of interest" description="Disordered" evidence="3">
    <location>
        <begin position="307"/>
        <end position="365"/>
    </location>
</feature>